<dbReference type="GO" id="GO:0004351">
    <property type="term" value="F:glutamate decarboxylase activity"/>
    <property type="evidence" value="ECO:0007669"/>
    <property type="project" value="TreeGrafter"/>
</dbReference>
<dbReference type="PROSITE" id="PS00392">
    <property type="entry name" value="DDC_GAD_HDC_YDC"/>
    <property type="match status" value="1"/>
</dbReference>
<evidence type="ECO:0000256" key="4">
    <source>
        <dbReference type="ARBA" id="ARBA00022793"/>
    </source>
</evidence>
<evidence type="ECO:0008006" key="10">
    <source>
        <dbReference type="Google" id="ProtNLM"/>
    </source>
</evidence>
<feature type="modified residue" description="N6-(pyridoxal phosphate)lysine" evidence="7">
    <location>
        <position position="324"/>
    </location>
</feature>
<sequence length="656" mass="75092">MAVNTSNYKLSASIANLKYTDLLPHREDAYETSKIFLQKVMDILIDFIHATNNRKEKILDFHHPEDMQKLLDLKIPEYGVNLQQIIHDCSVTLKYQVKTGHPHFFNQLSCGLDLVSMAGEWLTATANTNMFTYEIAPVFILMENVVMTHMRQIIGESWTNGDSILAPGGSISNLYAFLAARHRMFPQYKEKGIASIKGQLVMFTSDQSHYSIKSCASVCGLGTDNCLMVPSDEHGRLIPAELERLVLERKAKGHIPFFVSATSGTTVLGAFDPIPEIADICEKYHMWLHVDAAWGGGLLLSKKYRHPRLTGVERADSVTWNPHKLMGSVFQCSTIHFKEDGLLMSCNQMSADYLFMQDKLYDVRYDTGDKVIQCGRKNDIFKLWLQWRAKGDDGFAKHMDHLMEMTEYMVKRIKEQPDKFYLILEPELTNVSFWYIPTRLRKVPHSHAREQDLGKLTPILKGRMMQAGTLMVGYQPDDRRPNFFRNIISSAALEYDMENYMEYKLSKVKARIKEDAVLCLFMCQPDKLSSKKSEIRSRKKKISELLLELESTMQKETMSEPEEIIASTSGIIHKREAACQTTKLHFRSKGIQVDFKLSTEHMATSPLKFAFPSTSKPIKQVLFHNVESEYATSNSKMSDSDVYQPTEDILQFTKRS</sequence>
<keyword evidence="9" id="KW-1185">Reference proteome</keyword>
<dbReference type="FunFam" id="3.40.640.10:FF:000016">
    <property type="entry name" value="Glutamate decarboxylase like 1"/>
    <property type="match status" value="1"/>
</dbReference>
<accession>A0AAN7PM49</accession>
<dbReference type="PANTHER" id="PTHR45677:SF10">
    <property type="entry name" value="GLUTAMATE DECARBOXYLASE"/>
    <property type="match status" value="1"/>
</dbReference>
<comment type="similarity">
    <text evidence="2">Belongs to the group II decarboxylase family.</text>
</comment>
<dbReference type="CDD" id="cd06450">
    <property type="entry name" value="DOPA_deC_like"/>
    <property type="match status" value="1"/>
</dbReference>
<evidence type="ECO:0000256" key="5">
    <source>
        <dbReference type="ARBA" id="ARBA00022898"/>
    </source>
</evidence>
<dbReference type="GO" id="GO:0005737">
    <property type="term" value="C:cytoplasm"/>
    <property type="evidence" value="ECO:0007669"/>
    <property type="project" value="TreeGrafter"/>
</dbReference>
<keyword evidence="5 7" id="KW-0663">Pyridoxal phosphate</keyword>
<dbReference type="GO" id="GO:0030170">
    <property type="term" value="F:pyridoxal phosphate binding"/>
    <property type="evidence" value="ECO:0007669"/>
    <property type="project" value="InterPro"/>
</dbReference>
<reference evidence="9" key="1">
    <citation type="submission" date="2023-01" db="EMBL/GenBank/DDBJ databases">
        <title>Key to firefly adult light organ development and bioluminescence: homeobox transcription factors regulate luciferase expression and transportation to peroxisome.</title>
        <authorList>
            <person name="Fu X."/>
        </authorList>
    </citation>
    <scope>NUCLEOTIDE SEQUENCE [LARGE SCALE GENOMIC DNA]</scope>
</reference>
<keyword evidence="6" id="KW-0456">Lyase</keyword>
<dbReference type="InterPro" id="IPR002129">
    <property type="entry name" value="PyrdxlP-dep_de-COase"/>
</dbReference>
<keyword evidence="4" id="KW-0210">Decarboxylase</keyword>
<dbReference type="Gene3D" id="3.40.640.10">
    <property type="entry name" value="Type I PLP-dependent aspartate aminotransferase-like (Major domain)"/>
    <property type="match status" value="1"/>
</dbReference>
<dbReference type="EMBL" id="JARPUR010000001">
    <property type="protein sequence ID" value="KAK4885956.1"/>
    <property type="molecule type" value="Genomic_DNA"/>
</dbReference>
<comment type="cofactor">
    <cofactor evidence="1 7">
        <name>pyridoxal 5'-phosphate</name>
        <dbReference type="ChEBI" id="CHEBI:597326"/>
    </cofactor>
</comment>
<evidence type="ECO:0000313" key="9">
    <source>
        <dbReference type="Proteomes" id="UP001353858"/>
    </source>
</evidence>
<comment type="caution">
    <text evidence="8">The sequence shown here is derived from an EMBL/GenBank/DDBJ whole genome shotgun (WGS) entry which is preliminary data.</text>
</comment>
<protein>
    <recommendedName>
        <fullName evidence="10">Glutamate decarboxylase</fullName>
    </recommendedName>
</protein>
<dbReference type="Gene3D" id="3.90.1150.170">
    <property type="match status" value="1"/>
</dbReference>
<dbReference type="Proteomes" id="UP001353858">
    <property type="component" value="Unassembled WGS sequence"/>
</dbReference>
<comment type="subunit">
    <text evidence="3">Homodimer.</text>
</comment>
<dbReference type="Pfam" id="PF00282">
    <property type="entry name" value="Pyridoxal_deC"/>
    <property type="match status" value="1"/>
</dbReference>
<dbReference type="InterPro" id="IPR015421">
    <property type="entry name" value="PyrdxlP-dep_Trfase_major"/>
</dbReference>
<evidence type="ECO:0000256" key="2">
    <source>
        <dbReference type="ARBA" id="ARBA00009533"/>
    </source>
</evidence>
<evidence type="ECO:0000256" key="7">
    <source>
        <dbReference type="PIRSR" id="PIRSR602129-50"/>
    </source>
</evidence>
<proteinExistence type="inferred from homology"/>
<dbReference type="InterPro" id="IPR015424">
    <property type="entry name" value="PyrdxlP-dep_Trfase"/>
</dbReference>
<evidence type="ECO:0000313" key="8">
    <source>
        <dbReference type="EMBL" id="KAK4885956.1"/>
    </source>
</evidence>
<evidence type="ECO:0000256" key="3">
    <source>
        <dbReference type="ARBA" id="ARBA00011738"/>
    </source>
</evidence>
<dbReference type="SUPFAM" id="SSF53383">
    <property type="entry name" value="PLP-dependent transferases"/>
    <property type="match status" value="1"/>
</dbReference>
<dbReference type="PANTHER" id="PTHR45677">
    <property type="entry name" value="GLUTAMATE DECARBOXYLASE-RELATED"/>
    <property type="match status" value="1"/>
</dbReference>
<evidence type="ECO:0000256" key="1">
    <source>
        <dbReference type="ARBA" id="ARBA00001933"/>
    </source>
</evidence>
<gene>
    <name evidence="8" type="ORF">RN001_002227</name>
</gene>
<name>A0AAN7PM49_9COLE</name>
<organism evidence="8 9">
    <name type="scientific">Aquatica leii</name>
    <dbReference type="NCBI Taxonomy" id="1421715"/>
    <lineage>
        <taxon>Eukaryota</taxon>
        <taxon>Metazoa</taxon>
        <taxon>Ecdysozoa</taxon>
        <taxon>Arthropoda</taxon>
        <taxon>Hexapoda</taxon>
        <taxon>Insecta</taxon>
        <taxon>Pterygota</taxon>
        <taxon>Neoptera</taxon>
        <taxon>Endopterygota</taxon>
        <taxon>Coleoptera</taxon>
        <taxon>Polyphaga</taxon>
        <taxon>Elateriformia</taxon>
        <taxon>Elateroidea</taxon>
        <taxon>Lampyridae</taxon>
        <taxon>Luciolinae</taxon>
        <taxon>Aquatica</taxon>
    </lineage>
</organism>
<evidence type="ECO:0000256" key="6">
    <source>
        <dbReference type="ARBA" id="ARBA00023239"/>
    </source>
</evidence>
<dbReference type="GO" id="GO:0009449">
    <property type="term" value="P:gamma-aminobutyric acid biosynthetic process"/>
    <property type="evidence" value="ECO:0007669"/>
    <property type="project" value="TreeGrafter"/>
</dbReference>
<dbReference type="AlphaFoldDB" id="A0AAN7PM49"/>
<dbReference type="InterPro" id="IPR021115">
    <property type="entry name" value="Pyridoxal-P_BS"/>
</dbReference>